<feature type="region of interest" description="Disordered" evidence="1">
    <location>
        <begin position="210"/>
        <end position="355"/>
    </location>
</feature>
<name>U4USA7_DENPD</name>
<dbReference type="OrthoDB" id="10264154at2759"/>
<feature type="compositionally biased region" description="Basic and acidic residues" evidence="1">
    <location>
        <begin position="244"/>
        <end position="271"/>
    </location>
</feature>
<gene>
    <name evidence="3" type="ORF">D910_10283</name>
</gene>
<feature type="compositionally biased region" description="Polar residues" evidence="1">
    <location>
        <begin position="210"/>
        <end position="224"/>
    </location>
</feature>
<evidence type="ECO:0000256" key="2">
    <source>
        <dbReference type="SAM" id="Phobius"/>
    </source>
</evidence>
<feature type="transmembrane region" description="Helical" evidence="2">
    <location>
        <begin position="112"/>
        <end position="139"/>
    </location>
</feature>
<feature type="compositionally biased region" description="Pro residues" evidence="1">
    <location>
        <begin position="323"/>
        <end position="339"/>
    </location>
</feature>
<evidence type="ECO:0000313" key="4">
    <source>
        <dbReference type="Proteomes" id="UP000030742"/>
    </source>
</evidence>
<feature type="transmembrane region" description="Helical" evidence="2">
    <location>
        <begin position="21"/>
        <end position="45"/>
    </location>
</feature>
<reference evidence="3 4" key="1">
    <citation type="journal article" date="2013" name="Genome Biol.">
        <title>Draft genome of the mountain pine beetle, Dendroctonus ponderosae Hopkins, a major forest pest.</title>
        <authorList>
            <person name="Keeling C.I."/>
            <person name="Yuen M.M."/>
            <person name="Liao N.Y."/>
            <person name="Docking T.R."/>
            <person name="Chan S.K."/>
            <person name="Taylor G.A."/>
            <person name="Palmquist D.L."/>
            <person name="Jackman S.D."/>
            <person name="Nguyen A."/>
            <person name="Li M."/>
            <person name="Henderson H."/>
            <person name="Janes J.K."/>
            <person name="Zhao Y."/>
            <person name="Pandoh P."/>
            <person name="Moore R."/>
            <person name="Sperling F.A."/>
            <person name="Huber D.P."/>
            <person name="Birol I."/>
            <person name="Jones S.J."/>
            <person name="Bohlmann J."/>
        </authorList>
    </citation>
    <scope>NUCLEOTIDE SEQUENCE</scope>
</reference>
<sequence>MGKAEEPTGGLCEPLVKIGAILGVIQGFIWTVLSLTAILLGQFSLQNTSISPGSLIHAIYLNSSSSDTGLIIDGGSFRYFLYIYVVLSGCWLIVSSLLLWDHFREKTVSKYYEGVLATWMFVVGLTALLDVILFSLLVHDYEKERKNIEVDSPELQLELVAIGVVFTLAARGYVLWIVNVIFAVIAGRVWHLKRNKVVARNQPYISAYSNGQAAPWHQQPQNTYEGFDNKGYRNDNDTLPLPSRRMDNSPQERDRGYARNDDLKQEYRNKDVYWNNRNNQNGREDHTPPRSFNTVPPPPSAYRQEPKTAKIGRQGGQRSPPLNVAPPFIPDPDYSPPGSPKVRGVLRPKSNYEMY</sequence>
<feature type="transmembrane region" description="Helical" evidence="2">
    <location>
        <begin position="159"/>
        <end position="186"/>
    </location>
</feature>
<proteinExistence type="predicted"/>
<organism evidence="3 4">
    <name type="scientific">Dendroctonus ponderosae</name>
    <name type="common">Mountain pine beetle</name>
    <dbReference type="NCBI Taxonomy" id="77166"/>
    <lineage>
        <taxon>Eukaryota</taxon>
        <taxon>Metazoa</taxon>
        <taxon>Ecdysozoa</taxon>
        <taxon>Arthropoda</taxon>
        <taxon>Hexapoda</taxon>
        <taxon>Insecta</taxon>
        <taxon>Pterygota</taxon>
        <taxon>Neoptera</taxon>
        <taxon>Endopterygota</taxon>
        <taxon>Coleoptera</taxon>
        <taxon>Polyphaga</taxon>
        <taxon>Cucujiformia</taxon>
        <taxon>Curculionidae</taxon>
        <taxon>Scolytinae</taxon>
        <taxon>Dendroctonus</taxon>
    </lineage>
</organism>
<evidence type="ECO:0000256" key="1">
    <source>
        <dbReference type="SAM" id="MobiDB-lite"/>
    </source>
</evidence>
<evidence type="ECO:0000313" key="3">
    <source>
        <dbReference type="EMBL" id="ERL92980.1"/>
    </source>
</evidence>
<dbReference type="EMBL" id="KB632341">
    <property type="protein sequence ID" value="ERL92980.1"/>
    <property type="molecule type" value="Genomic_DNA"/>
</dbReference>
<dbReference type="Proteomes" id="UP000030742">
    <property type="component" value="Unassembled WGS sequence"/>
</dbReference>
<accession>U4USA7</accession>
<keyword evidence="2" id="KW-0472">Membrane</keyword>
<protein>
    <submittedName>
        <fullName evidence="3">Uncharacterized protein</fullName>
    </submittedName>
</protein>
<feature type="transmembrane region" description="Helical" evidence="2">
    <location>
        <begin position="79"/>
        <end position="100"/>
    </location>
</feature>
<feature type="compositionally biased region" description="Basic and acidic residues" evidence="1">
    <location>
        <begin position="227"/>
        <end position="236"/>
    </location>
</feature>
<dbReference type="STRING" id="77166.U4USA7"/>
<keyword evidence="2" id="KW-1133">Transmembrane helix</keyword>
<keyword evidence="2" id="KW-0812">Transmembrane</keyword>
<dbReference type="AlphaFoldDB" id="U4USA7"/>